<dbReference type="GeneTree" id="ENSGT00940000160994"/>
<dbReference type="Gene3D" id="1.10.533.10">
    <property type="entry name" value="Death Domain, Fas"/>
    <property type="match status" value="1"/>
</dbReference>
<gene>
    <name evidence="3" type="primary">CASP10</name>
</gene>
<evidence type="ECO:0000313" key="4">
    <source>
        <dbReference type="Proteomes" id="UP000694387"/>
    </source>
</evidence>
<reference evidence="3 4" key="1">
    <citation type="journal article" date="2020" name="Nat. Commun.">
        <title>Donkey genomes provide new insights into domestication and selection for coat color.</title>
        <authorList>
            <person name="Wang"/>
            <person name="C."/>
            <person name="Li"/>
            <person name="H."/>
            <person name="Guo"/>
            <person name="Y."/>
            <person name="Huang"/>
            <person name="J."/>
            <person name="Sun"/>
            <person name="Y."/>
            <person name="Min"/>
            <person name="J."/>
            <person name="Wang"/>
            <person name="J."/>
            <person name="Fang"/>
            <person name="X."/>
            <person name="Zhao"/>
            <person name="Z."/>
            <person name="Wang"/>
            <person name="S."/>
            <person name="Zhang"/>
            <person name="Y."/>
            <person name="Liu"/>
            <person name="Q."/>
            <person name="Jiang"/>
            <person name="Q."/>
            <person name="Wang"/>
            <person name="X."/>
            <person name="Guo"/>
            <person name="Y."/>
            <person name="Yang"/>
            <person name="C."/>
            <person name="Wang"/>
            <person name="Y."/>
            <person name="Tian"/>
            <person name="F."/>
            <person name="Zhuang"/>
            <person name="G."/>
            <person name="Fan"/>
            <person name="Y."/>
            <person name="Gao"/>
            <person name="Q."/>
            <person name="Li"/>
            <person name="Y."/>
            <person name="Ju"/>
            <person name="Z."/>
            <person name="Li"/>
            <person name="J."/>
            <person name="Li"/>
            <person name="R."/>
            <person name="Hou"/>
            <person name="M."/>
            <person name="Yang"/>
            <person name="G."/>
            <person name="Liu"/>
            <person name="G."/>
            <person name="Liu"/>
            <person name="W."/>
            <person name="Guo"/>
            <person name="J."/>
            <person name="Pan"/>
            <person name="S."/>
            <person name="Fan"/>
            <person name="G."/>
            <person name="Zhang"/>
            <person name="W."/>
            <person name="Zhang"/>
            <person name="R."/>
            <person name="Yu"/>
            <person name="J."/>
            <person name="Zhang"/>
            <person name="X."/>
            <person name="Yin"/>
            <person name="Q."/>
            <person name="Ji"/>
            <person name="C."/>
            <person name="Jin"/>
            <person name="Y."/>
            <person name="Yue"/>
            <person name="G."/>
            <person name="Liu"/>
            <person name="M."/>
            <person name="Xu"/>
            <person name="J."/>
            <person name="Liu"/>
            <person name="S."/>
            <person name="Jordana"/>
            <person name="J."/>
            <person name="Noce"/>
            <person name="A."/>
            <person name="Amills"/>
            <person name="M."/>
            <person name="Wu"/>
            <person name="D.D."/>
            <person name="Li"/>
            <person name="S."/>
            <person name="Zhou"/>
            <person name="X. and Zhong"/>
            <person name="J."/>
        </authorList>
    </citation>
    <scope>NUCLEOTIDE SEQUENCE [LARGE SCALE GENOMIC DNA]</scope>
</reference>
<dbReference type="GO" id="GO:0042981">
    <property type="term" value="P:regulation of apoptotic process"/>
    <property type="evidence" value="ECO:0007669"/>
    <property type="project" value="InterPro"/>
</dbReference>
<dbReference type="SMART" id="SM00031">
    <property type="entry name" value="DED"/>
    <property type="match status" value="1"/>
</dbReference>
<evidence type="ECO:0000259" key="2">
    <source>
        <dbReference type="PROSITE" id="PS50168"/>
    </source>
</evidence>
<dbReference type="InterPro" id="IPR001875">
    <property type="entry name" value="DED_dom"/>
</dbReference>
<organism evidence="3 4">
    <name type="scientific">Equus asinus</name>
    <name type="common">Donkey</name>
    <name type="synonym">Equus africanus asinus</name>
    <dbReference type="NCBI Taxonomy" id="9793"/>
    <lineage>
        <taxon>Eukaryota</taxon>
        <taxon>Metazoa</taxon>
        <taxon>Chordata</taxon>
        <taxon>Craniata</taxon>
        <taxon>Vertebrata</taxon>
        <taxon>Euteleostomi</taxon>
        <taxon>Mammalia</taxon>
        <taxon>Eutheria</taxon>
        <taxon>Laurasiatheria</taxon>
        <taxon>Perissodactyla</taxon>
        <taxon>Equidae</taxon>
        <taxon>Equus</taxon>
    </lineage>
</organism>
<feature type="domain" description="DED" evidence="2">
    <location>
        <begin position="19"/>
        <end position="97"/>
    </location>
</feature>
<dbReference type="Proteomes" id="UP000694387">
    <property type="component" value="Chromosome 4"/>
</dbReference>
<reference evidence="3" key="3">
    <citation type="submission" date="2025-09" db="UniProtKB">
        <authorList>
            <consortium name="Ensembl"/>
        </authorList>
    </citation>
    <scope>IDENTIFICATION</scope>
</reference>
<dbReference type="InterPro" id="IPR011029">
    <property type="entry name" value="DEATH-like_dom_sf"/>
</dbReference>
<reference evidence="3" key="2">
    <citation type="submission" date="2025-08" db="UniProtKB">
        <authorList>
            <consortium name="Ensembl"/>
        </authorList>
    </citation>
    <scope>IDENTIFICATION</scope>
</reference>
<keyword evidence="4" id="KW-1185">Reference proteome</keyword>
<keyword evidence="1" id="KW-0053">Apoptosis</keyword>
<evidence type="ECO:0000256" key="1">
    <source>
        <dbReference type="ARBA" id="ARBA00022703"/>
    </source>
</evidence>
<name>A0A9L0IIS0_EQUAS</name>
<dbReference type="Ensembl" id="ENSEAST00005063466.1">
    <property type="protein sequence ID" value="ENSEASP00005036948.1"/>
    <property type="gene ID" value="ENSEASG00005002004.2"/>
</dbReference>
<protein>
    <submittedName>
        <fullName evidence="3">Caspase 10</fullName>
    </submittedName>
</protein>
<dbReference type="AlphaFoldDB" id="A0A9L0IIS0"/>
<dbReference type="PANTHER" id="PTHR48169">
    <property type="entry name" value="DED DOMAIN-CONTAINING PROTEIN"/>
    <property type="match status" value="1"/>
</dbReference>
<evidence type="ECO:0000313" key="3">
    <source>
        <dbReference type="Ensembl" id="ENSEASP00005036948.1"/>
    </source>
</evidence>
<dbReference type="SUPFAM" id="SSF47986">
    <property type="entry name" value="DEATH domain"/>
    <property type="match status" value="1"/>
</dbReference>
<accession>A0A9L0IIS0</accession>
<dbReference type="GO" id="GO:0006915">
    <property type="term" value="P:apoptotic process"/>
    <property type="evidence" value="ECO:0007669"/>
    <property type="project" value="UniProtKB-KW"/>
</dbReference>
<dbReference type="FunFam" id="1.10.533.10:FF:000038">
    <property type="entry name" value="Caspase 10"/>
    <property type="match status" value="1"/>
</dbReference>
<dbReference type="PANTHER" id="PTHR48169:SF7">
    <property type="entry name" value="CASPASE 10"/>
    <property type="match status" value="1"/>
</dbReference>
<sequence length="123" mass="14367">MTSQGQNLNSSSDDNCTMDFRQKLLFIDSHLGDQDVERLRFLCRDCVSHKKLEKSSSALEIFDHLLAEDLLREEDSFFLAELLYIIKQKSLLCHLCYTKEQVESLLPARRRVSLFRTCRSSTF</sequence>
<proteinExistence type="predicted"/>
<dbReference type="Pfam" id="PF01335">
    <property type="entry name" value="DED"/>
    <property type="match status" value="1"/>
</dbReference>
<dbReference type="PROSITE" id="PS50168">
    <property type="entry name" value="DED"/>
    <property type="match status" value="1"/>
</dbReference>